<keyword evidence="1" id="KW-0238">DNA-binding</keyword>
<dbReference type="GO" id="GO:0003677">
    <property type="term" value="F:DNA binding"/>
    <property type="evidence" value="ECO:0007669"/>
    <property type="project" value="UniProtKB-KW"/>
</dbReference>
<dbReference type="InterPro" id="IPR001387">
    <property type="entry name" value="Cro/C1-type_HTH"/>
</dbReference>
<sequence length="193" mass="21835">MQEDILIQISNKIKETRRNKNITVQQLATQANVSKGLISQIENNRTVPSLPVLMSIVQSLGLDLTEFFNGIQANGGTEKIVIKRSADYKHFKKETAKGFDYQRIFTRNMAGGAVDFVLLKLKKGANRSQMVKTDAYEYKYIIQGTVEYLIEEKVYTLQEGDSLFFDGRLGHKPANIGKTDALILVVYFFQTNS</sequence>
<dbReference type="Proteomes" id="UP000033121">
    <property type="component" value="Unassembled WGS sequence"/>
</dbReference>
<dbReference type="PANTHER" id="PTHR46797:SF1">
    <property type="entry name" value="METHYLPHOSPHONATE SYNTHASE"/>
    <property type="match status" value="1"/>
</dbReference>
<proteinExistence type="predicted"/>
<organism evidence="3 4">
    <name type="scientific">Flavihumibacter petaseus NBRC 106054</name>
    <dbReference type="NCBI Taxonomy" id="1220578"/>
    <lineage>
        <taxon>Bacteria</taxon>
        <taxon>Pseudomonadati</taxon>
        <taxon>Bacteroidota</taxon>
        <taxon>Chitinophagia</taxon>
        <taxon>Chitinophagales</taxon>
        <taxon>Chitinophagaceae</taxon>
        <taxon>Flavihumibacter</taxon>
    </lineage>
</organism>
<dbReference type="SUPFAM" id="SSF47413">
    <property type="entry name" value="lambda repressor-like DNA-binding domains"/>
    <property type="match status" value="1"/>
</dbReference>
<evidence type="ECO:0000259" key="2">
    <source>
        <dbReference type="PROSITE" id="PS50943"/>
    </source>
</evidence>
<dbReference type="EMBL" id="BBWV01000003">
    <property type="protein sequence ID" value="GAO44621.1"/>
    <property type="molecule type" value="Genomic_DNA"/>
</dbReference>
<feature type="domain" description="HTH cro/C1-type" evidence="2">
    <location>
        <begin position="13"/>
        <end position="67"/>
    </location>
</feature>
<evidence type="ECO:0000313" key="4">
    <source>
        <dbReference type="Proteomes" id="UP000033121"/>
    </source>
</evidence>
<gene>
    <name evidence="3" type="ORF">FPE01S_03_06600</name>
</gene>
<dbReference type="GO" id="GO:0003700">
    <property type="term" value="F:DNA-binding transcription factor activity"/>
    <property type="evidence" value="ECO:0007669"/>
    <property type="project" value="TreeGrafter"/>
</dbReference>
<dbReference type="RefSeq" id="WP_046370520.1">
    <property type="nucleotide sequence ID" value="NZ_BBWV01000003.1"/>
</dbReference>
<evidence type="ECO:0000256" key="1">
    <source>
        <dbReference type="ARBA" id="ARBA00023125"/>
    </source>
</evidence>
<dbReference type="SMART" id="SM00530">
    <property type="entry name" value="HTH_XRE"/>
    <property type="match status" value="1"/>
</dbReference>
<dbReference type="SUPFAM" id="SSF51182">
    <property type="entry name" value="RmlC-like cupins"/>
    <property type="match status" value="1"/>
</dbReference>
<dbReference type="CDD" id="cd02209">
    <property type="entry name" value="cupin_XRE_C"/>
    <property type="match status" value="1"/>
</dbReference>
<dbReference type="Pfam" id="PF07883">
    <property type="entry name" value="Cupin_2"/>
    <property type="match status" value="1"/>
</dbReference>
<name>A0A0E9N4M3_9BACT</name>
<dbReference type="InterPro" id="IPR014710">
    <property type="entry name" value="RmlC-like_jellyroll"/>
</dbReference>
<evidence type="ECO:0000313" key="3">
    <source>
        <dbReference type="EMBL" id="GAO44621.1"/>
    </source>
</evidence>
<dbReference type="CDD" id="cd00093">
    <property type="entry name" value="HTH_XRE"/>
    <property type="match status" value="1"/>
</dbReference>
<protein>
    <submittedName>
        <fullName evidence="3">Putative Xre family transcriptional regulator</fullName>
    </submittedName>
</protein>
<dbReference type="PANTHER" id="PTHR46797">
    <property type="entry name" value="HTH-TYPE TRANSCRIPTIONAL REGULATOR"/>
    <property type="match status" value="1"/>
</dbReference>
<keyword evidence="4" id="KW-1185">Reference proteome</keyword>
<dbReference type="AlphaFoldDB" id="A0A0E9N4M3"/>
<accession>A0A0E9N4M3</accession>
<reference evidence="3 4" key="1">
    <citation type="submission" date="2015-04" db="EMBL/GenBank/DDBJ databases">
        <title>Whole genome shotgun sequence of Flavihumibacter petaseus NBRC 106054.</title>
        <authorList>
            <person name="Miyazawa S."/>
            <person name="Hosoyama A."/>
            <person name="Hashimoto M."/>
            <person name="Noguchi M."/>
            <person name="Tsuchikane K."/>
            <person name="Ohji S."/>
            <person name="Yamazoe A."/>
            <person name="Ichikawa N."/>
            <person name="Kimura A."/>
            <person name="Fujita N."/>
        </authorList>
    </citation>
    <scope>NUCLEOTIDE SEQUENCE [LARGE SCALE GENOMIC DNA]</scope>
    <source>
        <strain evidence="3 4">NBRC 106054</strain>
    </source>
</reference>
<dbReference type="PROSITE" id="PS50943">
    <property type="entry name" value="HTH_CROC1"/>
    <property type="match status" value="1"/>
</dbReference>
<dbReference type="Pfam" id="PF12844">
    <property type="entry name" value="HTH_19"/>
    <property type="match status" value="1"/>
</dbReference>
<dbReference type="STRING" id="1220578.FPE01S_03_06600"/>
<dbReference type="InterPro" id="IPR011051">
    <property type="entry name" value="RmlC_Cupin_sf"/>
</dbReference>
<dbReference type="Gene3D" id="1.10.260.40">
    <property type="entry name" value="lambda repressor-like DNA-binding domains"/>
    <property type="match status" value="1"/>
</dbReference>
<dbReference type="InterPro" id="IPR050807">
    <property type="entry name" value="TransReg_Diox_bact_type"/>
</dbReference>
<dbReference type="GO" id="GO:0005829">
    <property type="term" value="C:cytosol"/>
    <property type="evidence" value="ECO:0007669"/>
    <property type="project" value="TreeGrafter"/>
</dbReference>
<dbReference type="OrthoDB" id="9805356at2"/>
<dbReference type="Gene3D" id="2.60.120.10">
    <property type="entry name" value="Jelly Rolls"/>
    <property type="match status" value="1"/>
</dbReference>
<comment type="caution">
    <text evidence="3">The sequence shown here is derived from an EMBL/GenBank/DDBJ whole genome shotgun (WGS) entry which is preliminary data.</text>
</comment>
<dbReference type="InterPro" id="IPR010982">
    <property type="entry name" value="Lambda_DNA-bd_dom_sf"/>
</dbReference>
<dbReference type="InterPro" id="IPR013096">
    <property type="entry name" value="Cupin_2"/>
</dbReference>